<evidence type="ECO:0000313" key="3">
    <source>
        <dbReference type="EMBL" id="EHP29796.1"/>
    </source>
</evidence>
<name>B6BH12_SULGG</name>
<dbReference type="OrthoDB" id="9814800at2"/>
<dbReference type="SUPFAM" id="SSF48695">
    <property type="entry name" value="Multiheme cytochromes"/>
    <property type="match status" value="1"/>
</dbReference>
<accession>B6BH12</accession>
<dbReference type="HOGENOM" id="CLU_042044_0_0_7"/>
<dbReference type="PATRIC" id="fig|929558.5.peg.1264"/>
<sequence>MKNFLSLTLLLFITSLAYANESKVCQKCHPLIYEEYYESSHRKASTQNNPIHKALWDKHPKTPEGYTCAKCHSPSDTELMKTGLLKDNKIQREEPISCVYCHTIKDVEEGSHSNSNITTNKQREFFTAEESKKGSAQATYETESSFFGLVKVSKNSPYHKIDYNNENFYSGNVCMGCHSHTNNDHSFDITMLDAMIDKNDKNTCVTCHMPQVSGTKVTNIESKTHAYHGIAGIYHMNNSMGEYIEFKVDKKENSFSVNVINKSNHALFGQSFRQGVLKVNILRDSKLIALEPFIFTRVLGKDGKEVMPWLANETLKDSLIYAKKEILFNYSLKDGDKVTITLGVKRISDEAAKKLNLQDNKDVTKLRVLKSESFKY</sequence>
<organism evidence="3 4">
    <name type="scientific">Sulfurimonas gotlandica (strain DSM 19862 / JCM 16533 / GD1)</name>
    <dbReference type="NCBI Taxonomy" id="929558"/>
    <lineage>
        <taxon>Bacteria</taxon>
        <taxon>Pseudomonadati</taxon>
        <taxon>Campylobacterota</taxon>
        <taxon>Epsilonproteobacteria</taxon>
        <taxon>Campylobacterales</taxon>
        <taxon>Sulfurimonadaceae</taxon>
        <taxon>Sulfurimonas</taxon>
    </lineage>
</organism>
<protein>
    <recommendedName>
        <fullName evidence="2">Cytochrome c-552/4 domain-containing protein</fullName>
    </recommendedName>
</protein>
<reference evidence="3 4" key="1">
    <citation type="journal article" date="2012" name="Proc. Natl. Acad. Sci. U.S.A.">
        <title>Genome and physiology of a model Epsilonproteobacterium responsible for sulfide detoxification in marine oxygen depletion zones.</title>
        <authorList>
            <person name="Grote J."/>
            <person name="Schott T."/>
            <person name="Bruckner C.G."/>
            <person name="Glockner F.O."/>
            <person name="Jost G."/>
            <person name="Teeling H."/>
            <person name="Labrenz M."/>
            <person name="Jurgens K."/>
        </authorList>
    </citation>
    <scope>NUCLEOTIDE SEQUENCE [LARGE SCALE GENOMIC DNA]</scope>
    <source>
        <strain evidence="3 4">GD1</strain>
    </source>
</reference>
<feature type="chain" id="PRO_5002840395" description="Cytochrome c-552/4 domain-containing protein" evidence="1">
    <location>
        <begin position="20"/>
        <end position="376"/>
    </location>
</feature>
<dbReference type="STRING" id="929558.SMGD1_1272"/>
<keyword evidence="4" id="KW-1185">Reference proteome</keyword>
<dbReference type="InterPro" id="IPR036280">
    <property type="entry name" value="Multihaem_cyt_sf"/>
</dbReference>
<dbReference type="eggNOG" id="COG3303">
    <property type="taxonomic scope" value="Bacteria"/>
</dbReference>
<feature type="domain" description="Cytochrome c-552/4" evidence="2">
    <location>
        <begin position="24"/>
        <end position="103"/>
    </location>
</feature>
<gene>
    <name evidence="3" type="ORF">SMGD1_1272</name>
</gene>
<feature type="signal peptide" evidence="1">
    <location>
        <begin position="1"/>
        <end position="19"/>
    </location>
</feature>
<evidence type="ECO:0000313" key="4">
    <source>
        <dbReference type="Proteomes" id="UP000006431"/>
    </source>
</evidence>
<evidence type="ECO:0000256" key="1">
    <source>
        <dbReference type="SAM" id="SignalP"/>
    </source>
</evidence>
<dbReference type="Proteomes" id="UP000006431">
    <property type="component" value="Unassembled WGS sequence"/>
</dbReference>
<accession>H1FRR0</accession>
<proteinExistence type="predicted"/>
<dbReference type="RefSeq" id="WP_008336774.1">
    <property type="nucleotide sequence ID" value="NZ_AFRZ01000001.1"/>
</dbReference>
<dbReference type="InterPro" id="IPR023155">
    <property type="entry name" value="Cyt_c-552/4"/>
</dbReference>
<comment type="caution">
    <text evidence="3">The sequence shown here is derived from an EMBL/GenBank/DDBJ whole genome shotgun (WGS) entry which is preliminary data.</text>
</comment>
<dbReference type="Pfam" id="PF13435">
    <property type="entry name" value="Cytochrome_C554"/>
    <property type="match status" value="1"/>
</dbReference>
<dbReference type="AlphaFoldDB" id="B6BH12"/>
<dbReference type="Gene3D" id="1.10.1130.10">
    <property type="entry name" value="Flavocytochrome C3, Chain A"/>
    <property type="match status" value="1"/>
</dbReference>
<keyword evidence="1" id="KW-0732">Signal</keyword>
<dbReference type="EMBL" id="AFRZ01000001">
    <property type="protein sequence ID" value="EHP29796.1"/>
    <property type="molecule type" value="Genomic_DNA"/>
</dbReference>
<evidence type="ECO:0000259" key="2">
    <source>
        <dbReference type="Pfam" id="PF13435"/>
    </source>
</evidence>